<dbReference type="Gene3D" id="3.60.140.10">
    <property type="entry name" value="CNF1/YfiH-like putative cysteine hydrolases"/>
    <property type="match status" value="1"/>
</dbReference>
<evidence type="ECO:0000313" key="13">
    <source>
        <dbReference type="EMBL" id="NMO77250.1"/>
    </source>
</evidence>
<evidence type="ECO:0000256" key="10">
    <source>
        <dbReference type="ARBA" id="ARBA00048968"/>
    </source>
</evidence>
<dbReference type="NCBIfam" id="TIGR00726">
    <property type="entry name" value="peptidoglycan editing factor PgeF"/>
    <property type="match status" value="1"/>
</dbReference>
<evidence type="ECO:0000256" key="2">
    <source>
        <dbReference type="ARBA" id="ARBA00001947"/>
    </source>
</evidence>
<dbReference type="PANTHER" id="PTHR30616:SF2">
    <property type="entry name" value="PURINE NUCLEOSIDE PHOSPHORYLASE LACC1"/>
    <property type="match status" value="1"/>
</dbReference>
<evidence type="ECO:0000313" key="14">
    <source>
        <dbReference type="Proteomes" id="UP000588491"/>
    </source>
</evidence>
<organism evidence="13 14">
    <name type="scientific">Niallia alba</name>
    <dbReference type="NCBI Taxonomy" id="2729105"/>
    <lineage>
        <taxon>Bacteria</taxon>
        <taxon>Bacillati</taxon>
        <taxon>Bacillota</taxon>
        <taxon>Bacilli</taxon>
        <taxon>Bacillales</taxon>
        <taxon>Bacillaceae</taxon>
        <taxon>Niallia</taxon>
    </lineage>
</organism>
<dbReference type="InterPro" id="IPR038371">
    <property type="entry name" value="Cu_polyphenol_OxRdtase_sf"/>
</dbReference>
<evidence type="ECO:0000256" key="11">
    <source>
        <dbReference type="ARBA" id="ARBA00049893"/>
    </source>
</evidence>
<comment type="cofactor">
    <cofactor evidence="2">
        <name>Zn(2+)</name>
        <dbReference type="ChEBI" id="CHEBI:29105"/>
    </cofactor>
</comment>
<evidence type="ECO:0000256" key="6">
    <source>
        <dbReference type="ARBA" id="ARBA00022723"/>
    </source>
</evidence>
<dbReference type="Proteomes" id="UP000588491">
    <property type="component" value="Unassembled WGS sequence"/>
</dbReference>
<keyword evidence="7" id="KW-0378">Hydrolase</keyword>
<evidence type="ECO:0000256" key="9">
    <source>
        <dbReference type="ARBA" id="ARBA00047989"/>
    </source>
</evidence>
<evidence type="ECO:0000256" key="12">
    <source>
        <dbReference type="RuleBase" id="RU361274"/>
    </source>
</evidence>
<dbReference type="InterPro" id="IPR011324">
    <property type="entry name" value="Cytotoxic_necrot_fac-like_cat"/>
</dbReference>
<evidence type="ECO:0000256" key="8">
    <source>
        <dbReference type="ARBA" id="ARBA00022833"/>
    </source>
</evidence>
<comment type="caution">
    <text evidence="13">The sequence shown here is derived from an EMBL/GenBank/DDBJ whole genome shotgun (WGS) entry which is preliminary data.</text>
</comment>
<keyword evidence="14" id="KW-1185">Reference proteome</keyword>
<evidence type="ECO:0000256" key="7">
    <source>
        <dbReference type="ARBA" id="ARBA00022801"/>
    </source>
</evidence>
<name>A0A7Y0K8P6_9BACI</name>
<dbReference type="InterPro" id="IPR003730">
    <property type="entry name" value="Cu_polyphenol_OxRdtase"/>
</dbReference>
<evidence type="ECO:0000256" key="5">
    <source>
        <dbReference type="ARBA" id="ARBA00022679"/>
    </source>
</evidence>
<dbReference type="EMBL" id="JABBPK010000001">
    <property type="protein sequence ID" value="NMO77250.1"/>
    <property type="molecule type" value="Genomic_DNA"/>
</dbReference>
<comment type="similarity">
    <text evidence="4 12">Belongs to the purine nucleoside phosphorylase YfiH/LACC1 family.</text>
</comment>
<keyword evidence="6" id="KW-0479">Metal-binding</keyword>
<dbReference type="CDD" id="cd16833">
    <property type="entry name" value="YfiH"/>
    <property type="match status" value="1"/>
</dbReference>
<dbReference type="RefSeq" id="WP_101730059.1">
    <property type="nucleotide sequence ID" value="NZ_JABBPK010000001.1"/>
</dbReference>
<dbReference type="GO" id="GO:0016787">
    <property type="term" value="F:hydrolase activity"/>
    <property type="evidence" value="ECO:0007669"/>
    <property type="project" value="UniProtKB-KW"/>
</dbReference>
<keyword evidence="5" id="KW-0808">Transferase</keyword>
<reference evidence="13 14" key="1">
    <citation type="submission" date="2020-04" db="EMBL/GenBank/DDBJ databases">
        <title>Bacillus sp. UniB3 isolated from commercial digestive syrup.</title>
        <authorList>
            <person name="Thorat V."/>
            <person name="Kirdat K."/>
            <person name="Tiwarekar B."/>
            <person name="Yadav A."/>
        </authorList>
    </citation>
    <scope>NUCLEOTIDE SEQUENCE [LARGE SCALE GENOMIC DNA]</scope>
    <source>
        <strain evidence="13 14">UniB3</strain>
    </source>
</reference>
<dbReference type="AlphaFoldDB" id="A0A7Y0K8P6"/>
<keyword evidence="8" id="KW-0862">Zinc</keyword>
<comment type="catalytic activity">
    <reaction evidence="11">
        <text>S-methyl-5'-thioadenosine + phosphate = 5-(methylsulfanyl)-alpha-D-ribose 1-phosphate + adenine</text>
        <dbReference type="Rhea" id="RHEA:11852"/>
        <dbReference type="ChEBI" id="CHEBI:16708"/>
        <dbReference type="ChEBI" id="CHEBI:17509"/>
        <dbReference type="ChEBI" id="CHEBI:43474"/>
        <dbReference type="ChEBI" id="CHEBI:58533"/>
        <dbReference type="EC" id="2.4.2.28"/>
    </reaction>
    <physiologicalReaction direction="left-to-right" evidence="11">
        <dbReference type="Rhea" id="RHEA:11853"/>
    </physiologicalReaction>
</comment>
<comment type="catalytic activity">
    <reaction evidence="9">
        <text>adenosine + H2O + H(+) = inosine + NH4(+)</text>
        <dbReference type="Rhea" id="RHEA:24408"/>
        <dbReference type="ChEBI" id="CHEBI:15377"/>
        <dbReference type="ChEBI" id="CHEBI:15378"/>
        <dbReference type="ChEBI" id="CHEBI:16335"/>
        <dbReference type="ChEBI" id="CHEBI:17596"/>
        <dbReference type="ChEBI" id="CHEBI:28938"/>
        <dbReference type="EC" id="3.5.4.4"/>
    </reaction>
    <physiologicalReaction direction="left-to-right" evidence="9">
        <dbReference type="Rhea" id="RHEA:24409"/>
    </physiologicalReaction>
</comment>
<protein>
    <recommendedName>
        <fullName evidence="12">Purine nucleoside phosphorylase</fullName>
    </recommendedName>
</protein>
<sequence>MEPFTLRNKQFFNLELWEQQFPKLIAGFTTKNGGKSKGDYASLNMAFHVNDQKETVVANRIEVAQNLTIPLEQWVGAEQTHKVNIVEVTKAHIGKGATDYESALKDTDGFFTLGKNILLTLCFADCVPLYFIHPTTKAIGIAHAGWQGTVQGIASEMLKVFASHKIPVEEVLAVIGPSITDRHYIVDDRVINEVEKAIHSKQKPYDTVSPGQYSLNLQEVNKQILLEEGMVASNIHITNYCTYEDDAYFFSHRRDKGKTGRMMSYIGWREEEEYENVSERKS</sequence>
<dbReference type="SUPFAM" id="SSF64438">
    <property type="entry name" value="CNF1/YfiH-like putative cysteine hydrolases"/>
    <property type="match status" value="1"/>
</dbReference>
<dbReference type="PANTHER" id="PTHR30616">
    <property type="entry name" value="UNCHARACTERIZED PROTEIN YFIH"/>
    <property type="match status" value="1"/>
</dbReference>
<gene>
    <name evidence="13" type="primary">pgeF</name>
    <name evidence="13" type="ORF">HHU08_09600</name>
</gene>
<dbReference type="GO" id="GO:0005507">
    <property type="term" value="F:copper ion binding"/>
    <property type="evidence" value="ECO:0007669"/>
    <property type="project" value="TreeGrafter"/>
</dbReference>
<accession>A0A7Y0K8P6</accession>
<dbReference type="GO" id="GO:0017061">
    <property type="term" value="F:S-methyl-5-thioadenosine phosphorylase activity"/>
    <property type="evidence" value="ECO:0007669"/>
    <property type="project" value="UniProtKB-EC"/>
</dbReference>
<evidence type="ECO:0000256" key="3">
    <source>
        <dbReference type="ARBA" id="ARBA00003215"/>
    </source>
</evidence>
<evidence type="ECO:0000256" key="4">
    <source>
        <dbReference type="ARBA" id="ARBA00007353"/>
    </source>
</evidence>
<dbReference type="Pfam" id="PF02578">
    <property type="entry name" value="Cu-oxidase_4"/>
    <property type="match status" value="1"/>
</dbReference>
<comment type="catalytic activity">
    <reaction evidence="1">
        <text>inosine + phosphate = alpha-D-ribose 1-phosphate + hypoxanthine</text>
        <dbReference type="Rhea" id="RHEA:27646"/>
        <dbReference type="ChEBI" id="CHEBI:17368"/>
        <dbReference type="ChEBI" id="CHEBI:17596"/>
        <dbReference type="ChEBI" id="CHEBI:43474"/>
        <dbReference type="ChEBI" id="CHEBI:57720"/>
        <dbReference type="EC" id="2.4.2.1"/>
    </reaction>
    <physiologicalReaction direction="left-to-right" evidence="1">
        <dbReference type="Rhea" id="RHEA:27647"/>
    </physiologicalReaction>
</comment>
<comment type="function">
    <text evidence="3">Purine nucleoside enzyme that catalyzes the phosphorolysis of adenosine and inosine nucleosides, yielding D-ribose 1-phosphate and the respective free bases, adenine and hypoxanthine. Also catalyzes the phosphorolysis of S-methyl-5'-thioadenosine into adenine and S-methyl-5-thio-alpha-D-ribose 1-phosphate. Also has adenosine deaminase activity.</text>
</comment>
<comment type="catalytic activity">
    <reaction evidence="10">
        <text>adenosine + phosphate = alpha-D-ribose 1-phosphate + adenine</text>
        <dbReference type="Rhea" id="RHEA:27642"/>
        <dbReference type="ChEBI" id="CHEBI:16335"/>
        <dbReference type="ChEBI" id="CHEBI:16708"/>
        <dbReference type="ChEBI" id="CHEBI:43474"/>
        <dbReference type="ChEBI" id="CHEBI:57720"/>
        <dbReference type="EC" id="2.4.2.1"/>
    </reaction>
    <physiologicalReaction direction="left-to-right" evidence="10">
        <dbReference type="Rhea" id="RHEA:27643"/>
    </physiologicalReaction>
</comment>
<evidence type="ECO:0000256" key="1">
    <source>
        <dbReference type="ARBA" id="ARBA00000553"/>
    </source>
</evidence>
<proteinExistence type="inferred from homology"/>